<dbReference type="SUPFAM" id="SSF52833">
    <property type="entry name" value="Thioredoxin-like"/>
    <property type="match status" value="1"/>
</dbReference>
<dbReference type="CDD" id="cd02956">
    <property type="entry name" value="ybbN"/>
    <property type="match status" value="1"/>
</dbReference>
<dbReference type="Pfam" id="PF00085">
    <property type="entry name" value="Thioredoxin"/>
    <property type="match status" value="1"/>
</dbReference>
<evidence type="ECO:0000256" key="6">
    <source>
        <dbReference type="SAM" id="MobiDB-lite"/>
    </source>
</evidence>
<accession>A0A6I4MCE9</accession>
<evidence type="ECO:0000313" key="9">
    <source>
        <dbReference type="Proteomes" id="UP000462055"/>
    </source>
</evidence>
<proteinExistence type="inferred from homology"/>
<keyword evidence="5" id="KW-0676">Redox-active center</keyword>
<evidence type="ECO:0000256" key="5">
    <source>
        <dbReference type="ARBA" id="ARBA00023284"/>
    </source>
</evidence>
<dbReference type="PANTHER" id="PTHR45663:SF11">
    <property type="entry name" value="GEO12009P1"/>
    <property type="match status" value="1"/>
</dbReference>
<evidence type="ECO:0000256" key="2">
    <source>
        <dbReference type="ARBA" id="ARBA00022448"/>
    </source>
</evidence>
<dbReference type="InterPro" id="IPR036249">
    <property type="entry name" value="Thioredoxin-like_sf"/>
</dbReference>
<feature type="domain" description="Thioredoxin" evidence="7">
    <location>
        <begin position="44"/>
        <end position="159"/>
    </location>
</feature>
<gene>
    <name evidence="8" type="ORF">F8568_026695</name>
</gene>
<evidence type="ECO:0000256" key="3">
    <source>
        <dbReference type="ARBA" id="ARBA00022982"/>
    </source>
</evidence>
<dbReference type="InterPro" id="IPR017937">
    <property type="entry name" value="Thioredoxin_CS"/>
</dbReference>
<dbReference type="SUPFAM" id="SSF48452">
    <property type="entry name" value="TPR-like"/>
    <property type="match status" value="1"/>
</dbReference>
<feature type="compositionally biased region" description="Low complexity" evidence="6">
    <location>
        <begin position="174"/>
        <end position="186"/>
    </location>
</feature>
<organism evidence="8 9">
    <name type="scientific">Actinomadura physcomitrii</name>
    <dbReference type="NCBI Taxonomy" id="2650748"/>
    <lineage>
        <taxon>Bacteria</taxon>
        <taxon>Bacillati</taxon>
        <taxon>Actinomycetota</taxon>
        <taxon>Actinomycetes</taxon>
        <taxon>Streptosporangiales</taxon>
        <taxon>Thermomonosporaceae</taxon>
        <taxon>Actinomadura</taxon>
    </lineage>
</organism>
<dbReference type="GO" id="GO:0006950">
    <property type="term" value="P:response to stress"/>
    <property type="evidence" value="ECO:0007669"/>
    <property type="project" value="UniProtKB-ARBA"/>
</dbReference>
<comment type="similarity">
    <text evidence="1">Belongs to the thioredoxin family.</text>
</comment>
<dbReference type="PROSITE" id="PS00194">
    <property type="entry name" value="THIOREDOXIN_1"/>
    <property type="match status" value="1"/>
</dbReference>
<dbReference type="PANTHER" id="PTHR45663">
    <property type="entry name" value="GEO12009P1"/>
    <property type="match status" value="1"/>
</dbReference>
<keyword evidence="2" id="KW-0813">Transport</keyword>
<evidence type="ECO:0000313" key="8">
    <source>
        <dbReference type="EMBL" id="MWA03908.1"/>
    </source>
</evidence>
<dbReference type="RefSeq" id="WP_151596444.1">
    <property type="nucleotide sequence ID" value="NZ_WBMS02000023.1"/>
</dbReference>
<keyword evidence="9" id="KW-1185">Reference proteome</keyword>
<dbReference type="Pfam" id="PF14561">
    <property type="entry name" value="TPR_20"/>
    <property type="match status" value="1"/>
</dbReference>
<feature type="region of interest" description="Disordered" evidence="6">
    <location>
        <begin position="166"/>
        <end position="192"/>
    </location>
</feature>
<dbReference type="EMBL" id="WBMS02000023">
    <property type="protein sequence ID" value="MWA03908.1"/>
    <property type="molecule type" value="Genomic_DNA"/>
</dbReference>
<dbReference type="GO" id="GO:0045454">
    <property type="term" value="P:cell redox homeostasis"/>
    <property type="evidence" value="ECO:0007669"/>
    <property type="project" value="TreeGrafter"/>
</dbReference>
<name>A0A6I4MCE9_9ACTN</name>
<dbReference type="PROSITE" id="PS51352">
    <property type="entry name" value="THIOREDOXIN_2"/>
    <property type="match status" value="1"/>
</dbReference>
<keyword evidence="4" id="KW-1015">Disulfide bond</keyword>
<dbReference type="InterPro" id="IPR011990">
    <property type="entry name" value="TPR-like_helical_dom_sf"/>
</dbReference>
<dbReference type="Gene3D" id="1.25.40.10">
    <property type="entry name" value="Tetratricopeptide repeat domain"/>
    <property type="match status" value="1"/>
</dbReference>
<evidence type="ECO:0000256" key="1">
    <source>
        <dbReference type="ARBA" id="ARBA00008987"/>
    </source>
</evidence>
<keyword evidence="3" id="KW-0249">Electron transport</keyword>
<reference evidence="8" key="1">
    <citation type="submission" date="2019-12" db="EMBL/GenBank/DDBJ databases">
        <title>Actinomadura physcomitrii sp. nov., a novel actinomycete isolated from moss [Physcomitrium sphaericum (Ludw) Fuernr].</title>
        <authorList>
            <person name="Zhuang X."/>
        </authorList>
    </citation>
    <scope>NUCLEOTIDE SEQUENCE [LARGE SCALE GENOMIC DNA]</scope>
    <source>
        <strain evidence="8">LD22</strain>
    </source>
</reference>
<sequence length="321" mass="33961">MPSRDFSLHGAIDLGARQAAARKQQERRAQAGAAPAGGPAGGAPAGGPYVVDVTDQTFNTEVVERSQTVPVLVDFWADWCGPCKQLGPILEKLATEAAGKWILAKVDIDANPQLGAYMQQMGVRGIPFVAAVVAGQLLPFLNGAAPEPQVRQAIDQLFEALRQEGILPEPPPGEEAAAGEGAPQAGSVYSEAEDALQRGDLDGAKAAFERILARDPRDGQAKQGLALVELSLRADKLDPDRTLQEAADKPGDVQAQIHAADVEMVSGRIEDAFGRLLTAVRGSAGDDRDAARTHLLSLFELLPSDDPRVTKARRSLQAALF</sequence>
<feature type="region of interest" description="Disordered" evidence="6">
    <location>
        <begin position="17"/>
        <end position="46"/>
    </location>
</feature>
<dbReference type="GO" id="GO:0005829">
    <property type="term" value="C:cytosol"/>
    <property type="evidence" value="ECO:0007669"/>
    <property type="project" value="TreeGrafter"/>
</dbReference>
<dbReference type="GO" id="GO:0015035">
    <property type="term" value="F:protein-disulfide reductase activity"/>
    <property type="evidence" value="ECO:0007669"/>
    <property type="project" value="TreeGrafter"/>
</dbReference>
<dbReference type="InterPro" id="IPR013766">
    <property type="entry name" value="Thioredoxin_domain"/>
</dbReference>
<dbReference type="Gene3D" id="3.40.30.10">
    <property type="entry name" value="Glutaredoxin"/>
    <property type="match status" value="1"/>
</dbReference>
<dbReference type="AlphaFoldDB" id="A0A6I4MCE9"/>
<protein>
    <submittedName>
        <fullName evidence="8">Tetratricopeptide repeat protein</fullName>
    </submittedName>
</protein>
<dbReference type="Proteomes" id="UP000462055">
    <property type="component" value="Unassembled WGS sequence"/>
</dbReference>
<evidence type="ECO:0000259" key="7">
    <source>
        <dbReference type="PROSITE" id="PS51352"/>
    </source>
</evidence>
<evidence type="ECO:0000256" key="4">
    <source>
        <dbReference type="ARBA" id="ARBA00023157"/>
    </source>
</evidence>
<comment type="caution">
    <text evidence="8">The sequence shown here is derived from an EMBL/GenBank/DDBJ whole genome shotgun (WGS) entry which is preliminary data.</text>
</comment>